<feature type="compositionally biased region" description="Basic and acidic residues" evidence="1">
    <location>
        <begin position="7"/>
        <end position="20"/>
    </location>
</feature>
<dbReference type="AlphaFoldDB" id="A0A967B6L0"/>
<organism evidence="2 3">
    <name type="scientific">Acetobacter estunensis</name>
    <dbReference type="NCBI Taxonomy" id="104097"/>
    <lineage>
        <taxon>Bacteria</taxon>
        <taxon>Pseudomonadati</taxon>
        <taxon>Pseudomonadota</taxon>
        <taxon>Alphaproteobacteria</taxon>
        <taxon>Acetobacterales</taxon>
        <taxon>Acetobacteraceae</taxon>
        <taxon>Acetobacter</taxon>
    </lineage>
</organism>
<dbReference type="EMBL" id="WOTH01000007">
    <property type="protein sequence ID" value="NHO53344.1"/>
    <property type="molecule type" value="Genomic_DNA"/>
</dbReference>
<feature type="region of interest" description="Disordered" evidence="1">
    <location>
        <begin position="1"/>
        <end position="96"/>
    </location>
</feature>
<gene>
    <name evidence="2" type="ORF">GOB87_05125</name>
</gene>
<name>A0A967B6L0_9PROT</name>
<evidence type="ECO:0000256" key="1">
    <source>
        <dbReference type="SAM" id="MobiDB-lite"/>
    </source>
</evidence>
<protein>
    <submittedName>
        <fullName evidence="2">Uncharacterized protein</fullName>
    </submittedName>
</protein>
<proteinExistence type="predicted"/>
<dbReference type="Proteomes" id="UP000597459">
    <property type="component" value="Unassembled WGS sequence"/>
</dbReference>
<sequence>MSGTDPRAGDNIDVPYERPGRNFPEAAEAEARRERDADYSKPPGKDVAAGYEPAPRTDNALPKPGSNVTPDTEVSYGKASPKAAHAPEAGTGLGGE</sequence>
<comment type="caution">
    <text evidence="2">The sequence shown here is derived from an EMBL/GenBank/DDBJ whole genome shotgun (WGS) entry which is preliminary data.</text>
</comment>
<keyword evidence="3" id="KW-1185">Reference proteome</keyword>
<evidence type="ECO:0000313" key="2">
    <source>
        <dbReference type="EMBL" id="NHO53344.1"/>
    </source>
</evidence>
<feature type="compositionally biased region" description="Basic and acidic residues" evidence="1">
    <location>
        <begin position="29"/>
        <end position="39"/>
    </location>
</feature>
<accession>A0A967B6L0</accession>
<evidence type="ECO:0000313" key="3">
    <source>
        <dbReference type="Proteomes" id="UP000597459"/>
    </source>
</evidence>
<reference evidence="2" key="1">
    <citation type="submission" date="2019-11" db="EMBL/GenBank/DDBJ databases">
        <title>Description of new Acetobacter species.</title>
        <authorList>
            <person name="Cleenwerck I."/>
            <person name="Sombolestani A.S."/>
        </authorList>
    </citation>
    <scope>NUCLEOTIDE SEQUENCE</scope>
    <source>
        <strain evidence="2">LMG 1626</strain>
    </source>
</reference>